<feature type="compositionally biased region" description="Polar residues" evidence="1">
    <location>
        <begin position="47"/>
        <end position="76"/>
    </location>
</feature>
<dbReference type="EMBL" id="JAULSW010000002">
    <property type="protein sequence ID" value="KAK3390192.1"/>
    <property type="molecule type" value="Genomic_DNA"/>
</dbReference>
<gene>
    <name evidence="2" type="ORF">B0H63DRAFT_507582</name>
</gene>
<accession>A0AAE0NYN9</accession>
<reference evidence="2" key="2">
    <citation type="submission" date="2023-06" db="EMBL/GenBank/DDBJ databases">
        <authorList>
            <consortium name="Lawrence Berkeley National Laboratory"/>
            <person name="Haridas S."/>
            <person name="Hensen N."/>
            <person name="Bonometti L."/>
            <person name="Westerberg I."/>
            <person name="Brannstrom I.O."/>
            <person name="Guillou S."/>
            <person name="Cros-Aarteil S."/>
            <person name="Calhoun S."/>
            <person name="Kuo A."/>
            <person name="Mondo S."/>
            <person name="Pangilinan J."/>
            <person name="Riley R."/>
            <person name="LaButti K."/>
            <person name="Andreopoulos B."/>
            <person name="Lipzen A."/>
            <person name="Chen C."/>
            <person name="Yanf M."/>
            <person name="Daum C."/>
            <person name="Ng V."/>
            <person name="Clum A."/>
            <person name="Steindorff A."/>
            <person name="Ohm R."/>
            <person name="Martin F."/>
            <person name="Silar P."/>
            <person name="Natvig D."/>
            <person name="Lalanne C."/>
            <person name="Gautier V."/>
            <person name="Ament-velasquez S.L."/>
            <person name="Kruys A."/>
            <person name="Hutchinson M.I."/>
            <person name="Powell A.J."/>
            <person name="Barry K."/>
            <person name="Miller A.N."/>
            <person name="Grigoriev I.V."/>
            <person name="Debuchy R."/>
            <person name="Gladieux P."/>
            <person name="Thoren M.H."/>
            <person name="Johannesson H."/>
        </authorList>
    </citation>
    <scope>NUCLEOTIDE SEQUENCE</scope>
    <source>
        <strain evidence="2">CBS 232.78</strain>
    </source>
</reference>
<comment type="caution">
    <text evidence="2">The sequence shown here is derived from an EMBL/GenBank/DDBJ whole genome shotgun (WGS) entry which is preliminary data.</text>
</comment>
<sequence length="242" mass="27519">MDIYRALHQDYHNLKTESSQRQNPVNITENSIMFGCGDTWRGKGSLYGSTETQGNQTEAGSSTSSRRQSQWPSTSWLRDEKQEEELENGQRTEEERQAEIRAHNRRLFKTRPAFGNFLAQTPDDRRRICLGDSNSKDDDDYEKEGVGAGGEGVEAQPPAAVIAAEYLQTQQQTLLQMEADAQAREKKNDEVRERMFRMRVARQRALRNMVGQQQMMRSTVLRDAAAAVAAASEMEEKKKGVR</sequence>
<dbReference type="Proteomes" id="UP001285441">
    <property type="component" value="Unassembled WGS sequence"/>
</dbReference>
<feature type="region of interest" description="Disordered" evidence="1">
    <location>
        <begin position="45"/>
        <end position="96"/>
    </location>
</feature>
<feature type="region of interest" description="Disordered" evidence="1">
    <location>
        <begin position="127"/>
        <end position="153"/>
    </location>
</feature>
<name>A0AAE0NYN9_9PEZI</name>
<keyword evidence="3" id="KW-1185">Reference proteome</keyword>
<proteinExistence type="predicted"/>
<dbReference type="AlphaFoldDB" id="A0AAE0NYN9"/>
<evidence type="ECO:0000313" key="3">
    <source>
        <dbReference type="Proteomes" id="UP001285441"/>
    </source>
</evidence>
<organism evidence="2 3">
    <name type="scientific">Podospora didyma</name>
    <dbReference type="NCBI Taxonomy" id="330526"/>
    <lineage>
        <taxon>Eukaryota</taxon>
        <taxon>Fungi</taxon>
        <taxon>Dikarya</taxon>
        <taxon>Ascomycota</taxon>
        <taxon>Pezizomycotina</taxon>
        <taxon>Sordariomycetes</taxon>
        <taxon>Sordariomycetidae</taxon>
        <taxon>Sordariales</taxon>
        <taxon>Podosporaceae</taxon>
        <taxon>Podospora</taxon>
    </lineage>
</organism>
<protein>
    <submittedName>
        <fullName evidence="2">Uncharacterized protein</fullName>
    </submittedName>
</protein>
<reference evidence="2" key="1">
    <citation type="journal article" date="2023" name="Mol. Phylogenet. Evol.">
        <title>Genome-scale phylogeny and comparative genomics of the fungal order Sordariales.</title>
        <authorList>
            <person name="Hensen N."/>
            <person name="Bonometti L."/>
            <person name="Westerberg I."/>
            <person name="Brannstrom I.O."/>
            <person name="Guillou S."/>
            <person name="Cros-Aarteil S."/>
            <person name="Calhoun S."/>
            <person name="Haridas S."/>
            <person name="Kuo A."/>
            <person name="Mondo S."/>
            <person name="Pangilinan J."/>
            <person name="Riley R."/>
            <person name="LaButti K."/>
            <person name="Andreopoulos B."/>
            <person name="Lipzen A."/>
            <person name="Chen C."/>
            <person name="Yan M."/>
            <person name="Daum C."/>
            <person name="Ng V."/>
            <person name="Clum A."/>
            <person name="Steindorff A."/>
            <person name="Ohm R.A."/>
            <person name="Martin F."/>
            <person name="Silar P."/>
            <person name="Natvig D.O."/>
            <person name="Lalanne C."/>
            <person name="Gautier V."/>
            <person name="Ament-Velasquez S.L."/>
            <person name="Kruys A."/>
            <person name="Hutchinson M.I."/>
            <person name="Powell A.J."/>
            <person name="Barry K."/>
            <person name="Miller A.N."/>
            <person name="Grigoriev I.V."/>
            <person name="Debuchy R."/>
            <person name="Gladieux P."/>
            <person name="Hiltunen Thoren M."/>
            <person name="Johannesson H."/>
        </authorList>
    </citation>
    <scope>NUCLEOTIDE SEQUENCE</scope>
    <source>
        <strain evidence="2">CBS 232.78</strain>
    </source>
</reference>
<evidence type="ECO:0000313" key="2">
    <source>
        <dbReference type="EMBL" id="KAK3390192.1"/>
    </source>
</evidence>
<evidence type="ECO:0000256" key="1">
    <source>
        <dbReference type="SAM" id="MobiDB-lite"/>
    </source>
</evidence>